<evidence type="ECO:0000313" key="3">
    <source>
        <dbReference type="Proteomes" id="UP000479710"/>
    </source>
</evidence>
<keyword evidence="3" id="KW-1185">Reference proteome</keyword>
<dbReference type="Proteomes" id="UP000479710">
    <property type="component" value="Unassembled WGS sequence"/>
</dbReference>
<protein>
    <submittedName>
        <fullName evidence="2">Uncharacterized protein</fullName>
    </submittedName>
</protein>
<comment type="caution">
    <text evidence="2">The sequence shown here is derived from an EMBL/GenBank/DDBJ whole genome shotgun (WGS) entry which is preliminary data.</text>
</comment>
<feature type="region of interest" description="Disordered" evidence="1">
    <location>
        <begin position="128"/>
        <end position="166"/>
    </location>
</feature>
<sequence length="192" mass="20148">MHACPPLLAASHPPHPHSLGRVDVAVLPCKQWRTQEFMVGTYVVSSHACERPSVTSGVSEPLPLSPHAPGRIDYTAHAVAVLGLVDIAVLLREPPDLSSHSGPLPSPPPTCTFATHIGANPETVHVGSNPEAERHHGNVFVNGTDAGAQDGGGDYSNDDTAEESDDDGIFSSLMAQFCEAIGYVNIAADYLA</sequence>
<evidence type="ECO:0000256" key="1">
    <source>
        <dbReference type="SAM" id="MobiDB-lite"/>
    </source>
</evidence>
<feature type="compositionally biased region" description="Acidic residues" evidence="1">
    <location>
        <begin position="156"/>
        <end position="166"/>
    </location>
</feature>
<evidence type="ECO:0000313" key="2">
    <source>
        <dbReference type="EMBL" id="KAF0896377.1"/>
    </source>
</evidence>
<reference evidence="2 3" key="1">
    <citation type="submission" date="2019-11" db="EMBL/GenBank/DDBJ databases">
        <title>Whole genome sequence of Oryza granulata.</title>
        <authorList>
            <person name="Li W."/>
        </authorList>
    </citation>
    <scope>NUCLEOTIDE SEQUENCE [LARGE SCALE GENOMIC DNA]</scope>
    <source>
        <strain evidence="3">cv. Menghai</strain>
        <tissue evidence="2">Leaf</tissue>
    </source>
</reference>
<organism evidence="2 3">
    <name type="scientific">Oryza meyeriana var. granulata</name>
    <dbReference type="NCBI Taxonomy" id="110450"/>
    <lineage>
        <taxon>Eukaryota</taxon>
        <taxon>Viridiplantae</taxon>
        <taxon>Streptophyta</taxon>
        <taxon>Embryophyta</taxon>
        <taxon>Tracheophyta</taxon>
        <taxon>Spermatophyta</taxon>
        <taxon>Magnoliopsida</taxon>
        <taxon>Liliopsida</taxon>
        <taxon>Poales</taxon>
        <taxon>Poaceae</taxon>
        <taxon>BOP clade</taxon>
        <taxon>Oryzoideae</taxon>
        <taxon>Oryzeae</taxon>
        <taxon>Oryzinae</taxon>
        <taxon>Oryza</taxon>
        <taxon>Oryza meyeriana</taxon>
    </lineage>
</organism>
<proteinExistence type="predicted"/>
<dbReference type="EMBL" id="SPHZ02000010">
    <property type="protein sequence ID" value="KAF0896377.1"/>
    <property type="molecule type" value="Genomic_DNA"/>
</dbReference>
<dbReference type="AlphaFoldDB" id="A0A6G1C8R2"/>
<gene>
    <name evidence="2" type="ORF">E2562_021908</name>
</gene>
<name>A0A6G1C8R2_9ORYZ</name>
<accession>A0A6G1C8R2</accession>